<dbReference type="RefSeq" id="WP_093051534.1">
    <property type="nucleotide sequence ID" value="NZ_FOGT01000007.1"/>
</dbReference>
<keyword evidence="6 11" id="KW-0418">Kinase</keyword>
<keyword evidence="8" id="KW-0902">Two-component regulatory system</keyword>
<dbReference type="SMART" id="SM00387">
    <property type="entry name" value="HATPase_c"/>
    <property type="match status" value="1"/>
</dbReference>
<gene>
    <name evidence="11" type="ORF">SAMN05518684_107158</name>
</gene>
<dbReference type="GO" id="GO:0000155">
    <property type="term" value="F:phosphorelay sensor kinase activity"/>
    <property type="evidence" value="ECO:0007669"/>
    <property type="project" value="InterPro"/>
</dbReference>
<feature type="transmembrane region" description="Helical" evidence="9">
    <location>
        <begin position="104"/>
        <end position="122"/>
    </location>
</feature>
<evidence type="ECO:0000256" key="7">
    <source>
        <dbReference type="ARBA" id="ARBA00022840"/>
    </source>
</evidence>
<feature type="transmembrane region" description="Helical" evidence="9">
    <location>
        <begin position="32"/>
        <end position="49"/>
    </location>
</feature>
<dbReference type="Pfam" id="PF02518">
    <property type="entry name" value="HATPase_c"/>
    <property type="match status" value="1"/>
</dbReference>
<keyword evidence="12" id="KW-1185">Reference proteome</keyword>
<feature type="transmembrane region" description="Helical" evidence="9">
    <location>
        <begin position="7"/>
        <end position="26"/>
    </location>
</feature>
<evidence type="ECO:0000313" key="12">
    <source>
        <dbReference type="Proteomes" id="UP000198571"/>
    </source>
</evidence>
<feature type="transmembrane region" description="Helical" evidence="9">
    <location>
        <begin position="128"/>
        <end position="149"/>
    </location>
</feature>
<dbReference type="GO" id="GO:0046983">
    <property type="term" value="F:protein dimerization activity"/>
    <property type="evidence" value="ECO:0007669"/>
    <property type="project" value="InterPro"/>
</dbReference>
<dbReference type="Gene3D" id="1.20.5.1930">
    <property type="match status" value="1"/>
</dbReference>
<feature type="domain" description="Histidine kinase/HSP90-like ATPase" evidence="10">
    <location>
        <begin position="414"/>
        <end position="514"/>
    </location>
</feature>
<dbReference type="InterPro" id="IPR050482">
    <property type="entry name" value="Sensor_HK_TwoCompSys"/>
</dbReference>
<dbReference type="PANTHER" id="PTHR24421:SF10">
    <property type="entry name" value="NITRATE_NITRITE SENSOR PROTEIN NARQ"/>
    <property type="match status" value="1"/>
</dbReference>
<dbReference type="EMBL" id="FOGT01000007">
    <property type="protein sequence ID" value="SES07697.1"/>
    <property type="molecule type" value="Genomic_DNA"/>
</dbReference>
<reference evidence="12" key="1">
    <citation type="submission" date="2016-10" db="EMBL/GenBank/DDBJ databases">
        <authorList>
            <person name="Varghese N."/>
            <person name="Submissions S."/>
        </authorList>
    </citation>
    <scope>NUCLEOTIDE SEQUENCE [LARGE SCALE GENOMIC DNA]</scope>
    <source>
        <strain evidence="12">S9</strain>
    </source>
</reference>
<dbReference type="CDD" id="cd16917">
    <property type="entry name" value="HATPase_UhpB-NarQ-NarX-like"/>
    <property type="match status" value="1"/>
</dbReference>
<dbReference type="InterPro" id="IPR003594">
    <property type="entry name" value="HATPase_dom"/>
</dbReference>
<evidence type="ECO:0000256" key="9">
    <source>
        <dbReference type="SAM" id="Phobius"/>
    </source>
</evidence>
<evidence type="ECO:0000313" key="11">
    <source>
        <dbReference type="EMBL" id="SES07697.1"/>
    </source>
</evidence>
<accession>A0A1H9UEV5</accession>
<dbReference type="EC" id="2.7.13.3" evidence="2"/>
<dbReference type="GO" id="GO:0005524">
    <property type="term" value="F:ATP binding"/>
    <property type="evidence" value="ECO:0007669"/>
    <property type="project" value="UniProtKB-KW"/>
</dbReference>
<feature type="transmembrane region" description="Helical" evidence="9">
    <location>
        <begin position="56"/>
        <end position="74"/>
    </location>
</feature>
<comment type="catalytic activity">
    <reaction evidence="1">
        <text>ATP + protein L-histidine = ADP + protein N-phospho-L-histidine.</text>
        <dbReference type="EC" id="2.7.13.3"/>
    </reaction>
</comment>
<dbReference type="AlphaFoldDB" id="A0A1H9UEV5"/>
<evidence type="ECO:0000256" key="4">
    <source>
        <dbReference type="ARBA" id="ARBA00022679"/>
    </source>
</evidence>
<dbReference type="OrthoDB" id="9781904at2"/>
<name>A0A1H9UEV5_9BACI</name>
<evidence type="ECO:0000259" key="10">
    <source>
        <dbReference type="SMART" id="SM00387"/>
    </source>
</evidence>
<evidence type="ECO:0000256" key="6">
    <source>
        <dbReference type="ARBA" id="ARBA00022777"/>
    </source>
</evidence>
<dbReference type="Gene3D" id="3.30.565.10">
    <property type="entry name" value="Histidine kinase-like ATPase, C-terminal domain"/>
    <property type="match status" value="1"/>
</dbReference>
<keyword evidence="3" id="KW-0597">Phosphoprotein</keyword>
<keyword evidence="9" id="KW-0812">Transmembrane</keyword>
<dbReference type="PANTHER" id="PTHR24421">
    <property type="entry name" value="NITRATE/NITRITE SENSOR PROTEIN NARX-RELATED"/>
    <property type="match status" value="1"/>
</dbReference>
<protein>
    <recommendedName>
        <fullName evidence="2">histidine kinase</fullName>
        <ecNumber evidence="2">2.7.13.3</ecNumber>
    </recommendedName>
</protein>
<keyword evidence="4" id="KW-0808">Transferase</keyword>
<keyword evidence="7" id="KW-0067">ATP-binding</keyword>
<dbReference type="GO" id="GO:0016020">
    <property type="term" value="C:membrane"/>
    <property type="evidence" value="ECO:0007669"/>
    <property type="project" value="InterPro"/>
</dbReference>
<evidence type="ECO:0000256" key="5">
    <source>
        <dbReference type="ARBA" id="ARBA00022741"/>
    </source>
</evidence>
<dbReference type="Pfam" id="PF07730">
    <property type="entry name" value="HisKA_3"/>
    <property type="match status" value="1"/>
</dbReference>
<evidence type="ECO:0000256" key="2">
    <source>
        <dbReference type="ARBA" id="ARBA00012438"/>
    </source>
</evidence>
<keyword evidence="9" id="KW-0472">Membrane</keyword>
<sequence>MFFFNNVLRHIVLVARWVFLLILITFDILTPWSTLLLLIINLAMLLLLYKRIENRFWVMLVLFEAGLLASMTFLTGALEPYKVLYLSSTLYIALSSLSSNKYTYIWSFIFFTSAIFITGRVTGFNEEVSPALFAALLVPVVLYILLHIISRKAFKVYKHWRAISFFILNSHKHKDLSQCQEIAENLVEQIFATGKVYICRNDKSSDMTDWHRHYFKRRLFDKGFFNSHAKTFIKLPDHAGNDRTFYFFPVRSKGEESNRFVILLPVSRRPVKNAFSDLYLHMISAVLINKQCMSEEMARIQEAMKKDLSDKLASDMHDGLAQKLFFLSAQTFKTRLLVRNSEAPHTIEENIDKVEESIQQCHLEVREYIAYLREEHKRENVLDALESLLNRLMQQSDMAYSYTAQGKVLNESLEAEEAVYRVTEEMVSNCIKHSKATTMTLQVKVNAIQWVIKVTDNGVGFRKSQKVNKQRKDYAGGTGLEGIRERAEKLGGTFSIRDLNRSGTEAVVIIPRGGLTHYA</sequence>
<evidence type="ECO:0000256" key="1">
    <source>
        <dbReference type="ARBA" id="ARBA00000085"/>
    </source>
</evidence>
<proteinExistence type="predicted"/>
<dbReference type="Proteomes" id="UP000198571">
    <property type="component" value="Unassembled WGS sequence"/>
</dbReference>
<dbReference type="InterPro" id="IPR036890">
    <property type="entry name" value="HATPase_C_sf"/>
</dbReference>
<organism evidence="11 12">
    <name type="scientific">Salipaludibacillus aurantiacus</name>
    <dbReference type="NCBI Taxonomy" id="1601833"/>
    <lineage>
        <taxon>Bacteria</taxon>
        <taxon>Bacillati</taxon>
        <taxon>Bacillota</taxon>
        <taxon>Bacilli</taxon>
        <taxon>Bacillales</taxon>
        <taxon>Bacillaceae</taxon>
    </lineage>
</organism>
<dbReference type="InterPro" id="IPR011712">
    <property type="entry name" value="Sig_transdc_His_kin_sub3_dim/P"/>
</dbReference>
<dbReference type="SUPFAM" id="SSF55874">
    <property type="entry name" value="ATPase domain of HSP90 chaperone/DNA topoisomerase II/histidine kinase"/>
    <property type="match status" value="1"/>
</dbReference>
<evidence type="ECO:0000256" key="3">
    <source>
        <dbReference type="ARBA" id="ARBA00022553"/>
    </source>
</evidence>
<keyword evidence="9" id="KW-1133">Transmembrane helix</keyword>
<evidence type="ECO:0000256" key="8">
    <source>
        <dbReference type="ARBA" id="ARBA00023012"/>
    </source>
</evidence>
<keyword evidence="5" id="KW-0547">Nucleotide-binding</keyword>
<dbReference type="STRING" id="1601833.SAMN05518684_107158"/>